<gene>
    <name evidence="17" type="ORF">HNR42_001982</name>
</gene>
<organism evidence="17 18">
    <name type="scientific">Deinobacterium chartae</name>
    <dbReference type="NCBI Taxonomy" id="521158"/>
    <lineage>
        <taxon>Bacteria</taxon>
        <taxon>Thermotogati</taxon>
        <taxon>Deinococcota</taxon>
        <taxon>Deinococci</taxon>
        <taxon>Deinococcales</taxon>
        <taxon>Deinococcaceae</taxon>
        <taxon>Deinobacterium</taxon>
    </lineage>
</organism>
<evidence type="ECO:0000256" key="4">
    <source>
        <dbReference type="ARBA" id="ARBA00012454"/>
    </source>
</evidence>
<reference evidence="17 18" key="1">
    <citation type="submission" date="2020-08" db="EMBL/GenBank/DDBJ databases">
        <title>Genomic Encyclopedia of Type Strains, Phase IV (KMG-IV): sequencing the most valuable type-strain genomes for metagenomic binning, comparative biology and taxonomic classification.</title>
        <authorList>
            <person name="Goeker M."/>
        </authorList>
    </citation>
    <scope>NUCLEOTIDE SEQUENCE [LARGE SCALE GENOMIC DNA]</scope>
    <source>
        <strain evidence="17 18">DSM 21458</strain>
    </source>
</reference>
<dbReference type="FunFam" id="1.20.1200.10:FF:000003">
    <property type="entry name" value="ATP:cob(I)alamin adenosyltransferase"/>
    <property type="match status" value="1"/>
</dbReference>
<sequence>MKIYTKTGDAGETGLYGADRVSKAHARVEAYGTVDELNSLIGVARAQLGAGDPLGSDLEALQNALFDVGADLATRPGGRYESNIVRIDARDVALLEATIDRYQAELPELRHFVHPGGTPVAATLHLARAVARRAEREVVRLAAEEEVSHDLRVYLNRLSDLLFVLARTANHRAGVLEEAWQVKRRRES</sequence>
<evidence type="ECO:0000256" key="10">
    <source>
        <dbReference type="ARBA" id="ARBA00031529"/>
    </source>
</evidence>
<accession>A0A841I2H9</accession>
<keyword evidence="18" id="KW-1185">Reference proteome</keyword>
<evidence type="ECO:0000256" key="5">
    <source>
        <dbReference type="ARBA" id="ARBA00020963"/>
    </source>
</evidence>
<evidence type="ECO:0000256" key="8">
    <source>
        <dbReference type="ARBA" id="ARBA00022741"/>
    </source>
</evidence>
<proteinExistence type="inferred from homology"/>
<keyword evidence="15" id="KW-0169">Cobalamin biosynthesis</keyword>
<dbReference type="SUPFAM" id="SSF89028">
    <property type="entry name" value="Cobalamin adenosyltransferase-like"/>
    <property type="match status" value="1"/>
</dbReference>
<evidence type="ECO:0000256" key="6">
    <source>
        <dbReference type="ARBA" id="ARBA00022490"/>
    </source>
</evidence>
<keyword evidence="8 15" id="KW-0547">Nucleotide-binding</keyword>
<dbReference type="UniPathway" id="UPA00148">
    <property type="reaction ID" value="UER00233"/>
</dbReference>
<dbReference type="AlphaFoldDB" id="A0A841I2H9"/>
<dbReference type="PANTHER" id="PTHR12213:SF0">
    <property type="entry name" value="CORRINOID ADENOSYLTRANSFERASE MMAB"/>
    <property type="match status" value="1"/>
</dbReference>
<evidence type="ECO:0000313" key="17">
    <source>
        <dbReference type="EMBL" id="MBB6098548.1"/>
    </source>
</evidence>
<evidence type="ECO:0000256" key="1">
    <source>
        <dbReference type="ARBA" id="ARBA00004496"/>
    </source>
</evidence>
<evidence type="ECO:0000256" key="11">
    <source>
        <dbReference type="ARBA" id="ARBA00033334"/>
    </source>
</evidence>
<evidence type="ECO:0000259" key="16">
    <source>
        <dbReference type="Pfam" id="PF01923"/>
    </source>
</evidence>
<evidence type="ECO:0000256" key="13">
    <source>
        <dbReference type="ARBA" id="ARBA00048555"/>
    </source>
</evidence>
<dbReference type="InterPro" id="IPR029499">
    <property type="entry name" value="PduO-typ"/>
</dbReference>
<evidence type="ECO:0000256" key="14">
    <source>
        <dbReference type="ARBA" id="ARBA00048692"/>
    </source>
</evidence>
<dbReference type="Gene3D" id="1.20.1200.10">
    <property type="entry name" value="Cobalamin adenosyltransferase-like"/>
    <property type="match status" value="1"/>
</dbReference>
<dbReference type="Proteomes" id="UP000569951">
    <property type="component" value="Unassembled WGS sequence"/>
</dbReference>
<dbReference type="InterPro" id="IPR036451">
    <property type="entry name" value="CblAdoTrfase-like_sf"/>
</dbReference>
<feature type="domain" description="Cobalamin adenosyltransferase-like" evidence="16">
    <location>
        <begin position="3"/>
        <end position="169"/>
    </location>
</feature>
<dbReference type="GO" id="GO:0005524">
    <property type="term" value="F:ATP binding"/>
    <property type="evidence" value="ECO:0007669"/>
    <property type="project" value="UniProtKB-UniRule"/>
</dbReference>
<dbReference type="RefSeq" id="WP_183987061.1">
    <property type="nucleotide sequence ID" value="NZ_JACHHG010000006.1"/>
</dbReference>
<comment type="subcellular location">
    <subcellularLocation>
        <location evidence="1">Cytoplasm</location>
    </subcellularLocation>
</comment>
<comment type="catalytic activity">
    <reaction evidence="14 15">
        <text>2 cob(II)alamin + reduced [electron-transfer flavoprotein] + 2 ATP = 2 adenosylcob(III)alamin + 2 triphosphate + oxidized [electron-transfer flavoprotein] + 3 H(+)</text>
        <dbReference type="Rhea" id="RHEA:28671"/>
        <dbReference type="Rhea" id="RHEA-COMP:10685"/>
        <dbReference type="Rhea" id="RHEA-COMP:10686"/>
        <dbReference type="ChEBI" id="CHEBI:15378"/>
        <dbReference type="ChEBI" id="CHEBI:16304"/>
        <dbReference type="ChEBI" id="CHEBI:18036"/>
        <dbReference type="ChEBI" id="CHEBI:18408"/>
        <dbReference type="ChEBI" id="CHEBI:30616"/>
        <dbReference type="ChEBI" id="CHEBI:57692"/>
        <dbReference type="ChEBI" id="CHEBI:58307"/>
        <dbReference type="EC" id="2.5.1.17"/>
    </reaction>
</comment>
<comment type="caution">
    <text evidence="17">The sequence shown here is derived from an EMBL/GenBank/DDBJ whole genome shotgun (WGS) entry which is preliminary data.</text>
</comment>
<evidence type="ECO:0000256" key="12">
    <source>
        <dbReference type="ARBA" id="ARBA00033354"/>
    </source>
</evidence>
<dbReference type="Pfam" id="PF01923">
    <property type="entry name" value="Cob_adeno_trans"/>
    <property type="match status" value="1"/>
</dbReference>
<dbReference type="GO" id="GO:0009236">
    <property type="term" value="P:cobalamin biosynthetic process"/>
    <property type="evidence" value="ECO:0007669"/>
    <property type="project" value="UniProtKB-UniRule"/>
</dbReference>
<comment type="similarity">
    <text evidence="3 15">Belongs to the Cob(I)alamin adenosyltransferase family.</text>
</comment>
<evidence type="ECO:0000256" key="2">
    <source>
        <dbReference type="ARBA" id="ARBA00005121"/>
    </source>
</evidence>
<name>A0A841I2H9_9DEIO</name>
<protein>
    <recommendedName>
        <fullName evidence="5 15">Corrinoid adenosyltransferase</fullName>
        <ecNumber evidence="4 15">2.5.1.17</ecNumber>
    </recommendedName>
    <alternativeName>
        <fullName evidence="10 15">Cob(II)alamin adenosyltransferase</fullName>
    </alternativeName>
    <alternativeName>
        <fullName evidence="12 15">Cob(II)yrinic acid a,c-diamide adenosyltransferase</fullName>
    </alternativeName>
    <alternativeName>
        <fullName evidence="11 15">Cobinamide/cobalamin adenosyltransferase</fullName>
    </alternativeName>
</protein>
<dbReference type="NCBIfam" id="TIGR00636">
    <property type="entry name" value="PduO_Nterm"/>
    <property type="match status" value="1"/>
</dbReference>
<dbReference type="InterPro" id="IPR016030">
    <property type="entry name" value="CblAdoTrfase-like"/>
</dbReference>
<keyword evidence="6" id="KW-0963">Cytoplasm</keyword>
<dbReference type="EMBL" id="JACHHG010000006">
    <property type="protein sequence ID" value="MBB6098548.1"/>
    <property type="molecule type" value="Genomic_DNA"/>
</dbReference>
<keyword evidence="7 15" id="KW-0808">Transferase</keyword>
<comment type="pathway">
    <text evidence="2 15">Cofactor biosynthesis; adenosylcobalamin biosynthesis; adenosylcobalamin from cob(II)yrinate a,c-diamide: step 2/7.</text>
</comment>
<dbReference type="GO" id="GO:0008817">
    <property type="term" value="F:corrinoid adenosyltransferase activity"/>
    <property type="evidence" value="ECO:0007669"/>
    <property type="project" value="UniProtKB-UniRule"/>
</dbReference>
<comment type="catalytic activity">
    <reaction evidence="13 15">
        <text>2 cob(II)yrinate a,c diamide + reduced [electron-transfer flavoprotein] + 2 ATP = 2 adenosylcob(III)yrinate a,c-diamide + 2 triphosphate + oxidized [electron-transfer flavoprotein] + 3 H(+)</text>
        <dbReference type="Rhea" id="RHEA:11528"/>
        <dbReference type="Rhea" id="RHEA-COMP:10685"/>
        <dbReference type="Rhea" id="RHEA-COMP:10686"/>
        <dbReference type="ChEBI" id="CHEBI:15378"/>
        <dbReference type="ChEBI" id="CHEBI:18036"/>
        <dbReference type="ChEBI" id="CHEBI:30616"/>
        <dbReference type="ChEBI" id="CHEBI:57692"/>
        <dbReference type="ChEBI" id="CHEBI:58307"/>
        <dbReference type="ChEBI" id="CHEBI:58503"/>
        <dbReference type="ChEBI" id="CHEBI:58537"/>
        <dbReference type="EC" id="2.5.1.17"/>
    </reaction>
</comment>
<evidence type="ECO:0000256" key="3">
    <source>
        <dbReference type="ARBA" id="ARBA00007487"/>
    </source>
</evidence>
<dbReference type="EC" id="2.5.1.17" evidence="4 15"/>
<evidence type="ECO:0000313" key="18">
    <source>
        <dbReference type="Proteomes" id="UP000569951"/>
    </source>
</evidence>
<evidence type="ECO:0000256" key="9">
    <source>
        <dbReference type="ARBA" id="ARBA00022840"/>
    </source>
</evidence>
<dbReference type="GO" id="GO:0005737">
    <property type="term" value="C:cytoplasm"/>
    <property type="evidence" value="ECO:0007669"/>
    <property type="project" value="UniProtKB-SubCell"/>
</dbReference>
<dbReference type="PANTHER" id="PTHR12213">
    <property type="entry name" value="CORRINOID ADENOSYLTRANSFERASE"/>
    <property type="match status" value="1"/>
</dbReference>
<keyword evidence="9 15" id="KW-0067">ATP-binding</keyword>
<evidence type="ECO:0000256" key="7">
    <source>
        <dbReference type="ARBA" id="ARBA00022679"/>
    </source>
</evidence>
<evidence type="ECO:0000256" key="15">
    <source>
        <dbReference type="RuleBase" id="RU366026"/>
    </source>
</evidence>